<evidence type="ECO:0000256" key="1">
    <source>
        <dbReference type="SAM" id="MobiDB-lite"/>
    </source>
</evidence>
<protein>
    <submittedName>
        <fullName evidence="2">Uncharacterized protein</fullName>
    </submittedName>
</protein>
<dbReference type="RefSeq" id="WP_143924538.1">
    <property type="nucleotide sequence ID" value="NZ_VLTK01000023.1"/>
</dbReference>
<evidence type="ECO:0000313" key="3">
    <source>
        <dbReference type="Proteomes" id="UP000316406"/>
    </source>
</evidence>
<keyword evidence="3" id="KW-1185">Reference proteome</keyword>
<evidence type="ECO:0000313" key="2">
    <source>
        <dbReference type="EMBL" id="TSI11953.1"/>
    </source>
</evidence>
<feature type="compositionally biased region" description="Basic and acidic residues" evidence="1">
    <location>
        <begin position="242"/>
        <end position="258"/>
    </location>
</feature>
<comment type="caution">
    <text evidence="2">The sequence shown here is derived from an EMBL/GenBank/DDBJ whole genome shotgun (WGS) entry which is preliminary data.</text>
</comment>
<feature type="region of interest" description="Disordered" evidence="1">
    <location>
        <begin position="231"/>
        <end position="258"/>
    </location>
</feature>
<feature type="region of interest" description="Disordered" evidence="1">
    <location>
        <begin position="102"/>
        <end position="190"/>
    </location>
</feature>
<organism evidence="2 3">
    <name type="scientific">Brevibacterium aurantiacum</name>
    <dbReference type="NCBI Taxonomy" id="273384"/>
    <lineage>
        <taxon>Bacteria</taxon>
        <taxon>Bacillati</taxon>
        <taxon>Actinomycetota</taxon>
        <taxon>Actinomycetes</taxon>
        <taxon>Micrococcales</taxon>
        <taxon>Brevibacteriaceae</taxon>
        <taxon>Brevibacterium</taxon>
    </lineage>
</organism>
<dbReference type="Proteomes" id="UP000316406">
    <property type="component" value="Unassembled WGS sequence"/>
</dbReference>
<dbReference type="EMBL" id="VLTK01000023">
    <property type="protein sequence ID" value="TSI11953.1"/>
    <property type="molecule type" value="Genomic_DNA"/>
</dbReference>
<accession>A0A556C3D4</accession>
<proteinExistence type="predicted"/>
<gene>
    <name evidence="2" type="ORF">FO013_21150</name>
</gene>
<name>A0A556C3D4_BREAU</name>
<dbReference type="OrthoDB" id="3383452at2"/>
<dbReference type="AlphaFoldDB" id="A0A556C3D4"/>
<reference evidence="2 3" key="1">
    <citation type="submission" date="2019-07" db="EMBL/GenBank/DDBJ databases">
        <title>Draft genome sequence of Brevibacterium aurantiacum XU54 isolated from Xinjiang China.</title>
        <authorList>
            <person name="Xu X."/>
        </authorList>
    </citation>
    <scope>NUCLEOTIDE SEQUENCE [LARGE SCALE GENOMIC DNA]</scope>
    <source>
        <strain evidence="2 3">XU54</strain>
    </source>
</reference>
<sequence>MSWFKVDDQLAFNAKIVAAGNEAMGLWVRAGSWSAAQLTNGFIPEHMAIAMANSMANAMANGMANGMAKPCGADALVMAGLWDEVDGGYQFHDWAEFQPSAEAEKEKRKARSLAGQKGAAARWNGKTDGKRHSKSHGKPMANECDLDAPTRPDPTPTTPKGVESGHAQAKPEARKKPKRPIPDDWAPTDKHITYADDRDIDVDREAETYRAHAEANDRRLVDWDAGFRQWLTNAKPRSTGRPSERDSPRTFGQMKHDNNLALWAQIQAEEEGNEEWPRQLGA</sequence>